<dbReference type="RefSeq" id="WP_344023477.1">
    <property type="nucleotide sequence ID" value="NZ_BAAABX010000027.1"/>
</dbReference>
<evidence type="ECO:0000313" key="3">
    <source>
        <dbReference type="EMBL" id="GAA0404042.1"/>
    </source>
</evidence>
<gene>
    <name evidence="3" type="ORF">GCM10010357_26310</name>
</gene>
<dbReference type="SUPFAM" id="SSF53850">
    <property type="entry name" value="Periplasmic binding protein-like II"/>
    <property type="match status" value="1"/>
</dbReference>
<dbReference type="Gene3D" id="3.10.105.10">
    <property type="entry name" value="Dipeptide-binding Protein, Domain 3"/>
    <property type="match status" value="1"/>
</dbReference>
<feature type="signal peptide" evidence="1">
    <location>
        <begin position="1"/>
        <end position="29"/>
    </location>
</feature>
<dbReference type="InterPro" id="IPR039424">
    <property type="entry name" value="SBP_5"/>
</dbReference>
<evidence type="ECO:0000313" key="4">
    <source>
        <dbReference type="Proteomes" id="UP001500879"/>
    </source>
</evidence>
<organism evidence="3 4">
    <name type="scientific">Streptomyces luteireticuli</name>
    <dbReference type="NCBI Taxonomy" id="173858"/>
    <lineage>
        <taxon>Bacteria</taxon>
        <taxon>Bacillati</taxon>
        <taxon>Actinomycetota</taxon>
        <taxon>Actinomycetes</taxon>
        <taxon>Kitasatosporales</taxon>
        <taxon>Streptomycetaceae</taxon>
        <taxon>Streptomyces</taxon>
    </lineage>
</organism>
<sequence>MPRFSTRTAALPALATAAALLLCSCSAGAGADGGKAGDGATAAKSGKRLTATLGTAEDSKGPAPAVEGARSGGTVRIANANDYAHLDPQKVYAGESYSTSLLWGRQLTQYQVVDGRPKLVGDLATDTGRSSDGGRTWTYTLKEGIAWEDGRPITSEHVKYGIERTFAPGFELGPTYWPEWLTGSEDRTGAVKKYGGPEDGDLKAIETPDERTIVLHFPEPQSDVPYMAAQSSSSPVRKDKDTGTGYDTHPFASGPYRIVEHKQNQGLTLERNPHWKPDTDPIRHQYADRFEFTFGKKILNTAQEVLNGRGDGADTLSTKSEIPPELYAEAARDPKKKELLVAGSRGAYTQDLYIKNSRVTDPEVRKAIHYLFPREQARQILGGPRLGDFATTLSSPAVVGWKKYDLYPVGPTGDTEKAKEHLARAKTKVDTLTYAYESDAPENDRLAQVLVEAFAKAGIKLVTRPMDKAAFNDQVFRGDAPYDLWMSTNSVDWPTPSTLLPDSYHSKLDALSNSIRYSNPVVDKELERIAGIGDARKKADALIDLERTVMKDVPVVPFLYSAVTQFRGANVGGAAVHPIYGSIAAADLYLKKP</sequence>
<keyword evidence="1" id="KW-0732">Signal</keyword>
<feature type="domain" description="Solute-binding protein family 5" evidence="2">
    <location>
        <begin position="118"/>
        <end position="506"/>
    </location>
</feature>
<dbReference type="Proteomes" id="UP001500879">
    <property type="component" value="Unassembled WGS sequence"/>
</dbReference>
<dbReference type="InterPro" id="IPR030678">
    <property type="entry name" value="Peptide/Ni-bd"/>
</dbReference>
<dbReference type="PANTHER" id="PTHR30290:SF83">
    <property type="entry name" value="ABC TRANSPORTER SUBSTRATE-BINDING PROTEIN"/>
    <property type="match status" value="1"/>
</dbReference>
<dbReference type="Pfam" id="PF00496">
    <property type="entry name" value="SBP_bac_5"/>
    <property type="match status" value="1"/>
</dbReference>
<protein>
    <submittedName>
        <fullName evidence="3">ABC transporter substrate-binding protein</fullName>
    </submittedName>
</protein>
<dbReference type="Gene3D" id="3.40.190.10">
    <property type="entry name" value="Periplasmic binding protein-like II"/>
    <property type="match status" value="1"/>
</dbReference>
<dbReference type="PROSITE" id="PS51257">
    <property type="entry name" value="PROKAR_LIPOPROTEIN"/>
    <property type="match status" value="1"/>
</dbReference>
<evidence type="ECO:0000259" key="2">
    <source>
        <dbReference type="Pfam" id="PF00496"/>
    </source>
</evidence>
<dbReference type="CDD" id="cd08506">
    <property type="entry name" value="PBP2_clavulanate_OppA2"/>
    <property type="match status" value="1"/>
</dbReference>
<evidence type="ECO:0000256" key="1">
    <source>
        <dbReference type="SAM" id="SignalP"/>
    </source>
</evidence>
<accession>A0ABP3IHT7</accession>
<reference evidence="4" key="1">
    <citation type="journal article" date="2019" name="Int. J. Syst. Evol. Microbiol.">
        <title>The Global Catalogue of Microorganisms (GCM) 10K type strain sequencing project: providing services to taxonomists for standard genome sequencing and annotation.</title>
        <authorList>
            <consortium name="The Broad Institute Genomics Platform"/>
            <consortium name="The Broad Institute Genome Sequencing Center for Infectious Disease"/>
            <person name="Wu L."/>
            <person name="Ma J."/>
        </authorList>
    </citation>
    <scope>NUCLEOTIDE SEQUENCE [LARGE SCALE GENOMIC DNA]</scope>
    <source>
        <strain evidence="4">JCM 4788</strain>
    </source>
</reference>
<dbReference type="PANTHER" id="PTHR30290">
    <property type="entry name" value="PERIPLASMIC BINDING COMPONENT OF ABC TRANSPORTER"/>
    <property type="match status" value="1"/>
</dbReference>
<dbReference type="EMBL" id="BAAABX010000027">
    <property type="protein sequence ID" value="GAA0404042.1"/>
    <property type="molecule type" value="Genomic_DNA"/>
</dbReference>
<keyword evidence="4" id="KW-1185">Reference proteome</keyword>
<dbReference type="PIRSF" id="PIRSF002741">
    <property type="entry name" value="MppA"/>
    <property type="match status" value="1"/>
</dbReference>
<name>A0ABP3IHT7_9ACTN</name>
<dbReference type="InterPro" id="IPR000914">
    <property type="entry name" value="SBP_5_dom"/>
</dbReference>
<comment type="caution">
    <text evidence="3">The sequence shown here is derived from an EMBL/GenBank/DDBJ whole genome shotgun (WGS) entry which is preliminary data.</text>
</comment>
<proteinExistence type="predicted"/>
<feature type="chain" id="PRO_5045394195" evidence="1">
    <location>
        <begin position="30"/>
        <end position="593"/>
    </location>
</feature>